<evidence type="ECO:0000313" key="1">
    <source>
        <dbReference type="EMBL" id="KAL0156835.1"/>
    </source>
</evidence>
<keyword evidence="2" id="KW-1185">Reference proteome</keyword>
<reference evidence="1 2" key="1">
    <citation type="submission" date="2024-05" db="EMBL/GenBank/DDBJ databases">
        <title>Genome sequencing and assembly of Indian major carp, Cirrhinus mrigala (Hamilton, 1822).</title>
        <authorList>
            <person name="Mohindra V."/>
            <person name="Chowdhury L.M."/>
            <person name="Lal K."/>
            <person name="Jena J.K."/>
        </authorList>
    </citation>
    <scope>NUCLEOTIDE SEQUENCE [LARGE SCALE GENOMIC DNA]</scope>
    <source>
        <strain evidence="1">CM1030</strain>
        <tissue evidence="1">Blood</tissue>
    </source>
</reference>
<dbReference type="AlphaFoldDB" id="A0ABD0N577"/>
<evidence type="ECO:0000313" key="2">
    <source>
        <dbReference type="Proteomes" id="UP001529510"/>
    </source>
</evidence>
<feature type="non-terminal residue" evidence="1">
    <location>
        <position position="1"/>
    </location>
</feature>
<comment type="caution">
    <text evidence="1">The sequence shown here is derived from an EMBL/GenBank/DDBJ whole genome shotgun (WGS) entry which is preliminary data.</text>
</comment>
<name>A0ABD0N577_CIRMR</name>
<dbReference type="Proteomes" id="UP001529510">
    <property type="component" value="Unassembled WGS sequence"/>
</dbReference>
<dbReference type="EMBL" id="JAMKFB020000024">
    <property type="protein sequence ID" value="KAL0156835.1"/>
    <property type="molecule type" value="Genomic_DNA"/>
</dbReference>
<dbReference type="Gene3D" id="2.60.120.200">
    <property type="match status" value="1"/>
</dbReference>
<dbReference type="SUPFAM" id="SSF49899">
    <property type="entry name" value="Concanavalin A-like lectins/glucanases"/>
    <property type="match status" value="1"/>
</dbReference>
<gene>
    <name evidence="1" type="ORF">M9458_048081</name>
</gene>
<organism evidence="1 2">
    <name type="scientific">Cirrhinus mrigala</name>
    <name type="common">Mrigala</name>
    <dbReference type="NCBI Taxonomy" id="683832"/>
    <lineage>
        <taxon>Eukaryota</taxon>
        <taxon>Metazoa</taxon>
        <taxon>Chordata</taxon>
        <taxon>Craniata</taxon>
        <taxon>Vertebrata</taxon>
        <taxon>Euteleostomi</taxon>
        <taxon>Actinopterygii</taxon>
        <taxon>Neopterygii</taxon>
        <taxon>Teleostei</taxon>
        <taxon>Ostariophysi</taxon>
        <taxon>Cypriniformes</taxon>
        <taxon>Cyprinidae</taxon>
        <taxon>Labeoninae</taxon>
        <taxon>Labeonini</taxon>
        <taxon>Cirrhinus</taxon>
    </lineage>
</organism>
<accession>A0ABD0N577</accession>
<sequence length="56" mass="6382">SYWNAASFNTPSSYLHFSTFQGETSADISFYFKTSAPYGVFLENLGNTDFIRLELK</sequence>
<dbReference type="InterPro" id="IPR013320">
    <property type="entry name" value="ConA-like_dom_sf"/>
</dbReference>
<protein>
    <submittedName>
        <fullName evidence="1">Uncharacterized protein</fullName>
    </submittedName>
</protein>
<proteinExistence type="predicted"/>
<feature type="non-terminal residue" evidence="1">
    <location>
        <position position="56"/>
    </location>
</feature>